<evidence type="ECO:0000313" key="1">
    <source>
        <dbReference type="EMBL" id="JAD31358.1"/>
    </source>
</evidence>
<proteinExistence type="predicted"/>
<dbReference type="EMBL" id="GBRH01266537">
    <property type="protein sequence ID" value="JAD31358.1"/>
    <property type="molecule type" value="Transcribed_RNA"/>
</dbReference>
<reference evidence="1" key="2">
    <citation type="journal article" date="2015" name="Data Brief">
        <title>Shoot transcriptome of the giant reed, Arundo donax.</title>
        <authorList>
            <person name="Barrero R.A."/>
            <person name="Guerrero F.D."/>
            <person name="Moolhuijzen P."/>
            <person name="Goolsby J.A."/>
            <person name="Tidwell J."/>
            <person name="Bellgard S.E."/>
            <person name="Bellgard M.I."/>
        </authorList>
    </citation>
    <scope>NUCLEOTIDE SEQUENCE</scope>
    <source>
        <tissue evidence="1">Shoot tissue taken approximately 20 cm above the soil surface</tissue>
    </source>
</reference>
<accession>A0A0A8Z0Z0</accession>
<organism evidence="1">
    <name type="scientific">Arundo donax</name>
    <name type="common">Giant reed</name>
    <name type="synonym">Donax arundinaceus</name>
    <dbReference type="NCBI Taxonomy" id="35708"/>
    <lineage>
        <taxon>Eukaryota</taxon>
        <taxon>Viridiplantae</taxon>
        <taxon>Streptophyta</taxon>
        <taxon>Embryophyta</taxon>
        <taxon>Tracheophyta</taxon>
        <taxon>Spermatophyta</taxon>
        <taxon>Magnoliopsida</taxon>
        <taxon>Liliopsida</taxon>
        <taxon>Poales</taxon>
        <taxon>Poaceae</taxon>
        <taxon>PACMAD clade</taxon>
        <taxon>Arundinoideae</taxon>
        <taxon>Arundineae</taxon>
        <taxon>Arundo</taxon>
    </lineage>
</organism>
<protein>
    <submittedName>
        <fullName evidence="1">Uncharacterized protein</fullName>
    </submittedName>
</protein>
<sequence length="9" mass="1059">MNCDYQGQT</sequence>
<name>A0A0A8Z0Z0_ARUDO</name>
<reference evidence="1" key="1">
    <citation type="submission" date="2014-09" db="EMBL/GenBank/DDBJ databases">
        <authorList>
            <person name="Magalhaes I.L.F."/>
            <person name="Oliveira U."/>
            <person name="Santos F.R."/>
            <person name="Vidigal T.H.D.A."/>
            <person name="Brescovit A.D."/>
            <person name="Santos A.J."/>
        </authorList>
    </citation>
    <scope>NUCLEOTIDE SEQUENCE</scope>
    <source>
        <tissue evidence="1">Shoot tissue taken approximately 20 cm above the soil surface</tissue>
    </source>
</reference>